<feature type="binding site" evidence="6">
    <location>
        <position position="180"/>
    </location>
    <ligand>
        <name>3-dehydroquinate</name>
        <dbReference type="ChEBI" id="CHEBI:32364"/>
    </ligand>
</feature>
<dbReference type="RefSeq" id="WP_015733429.1">
    <property type="nucleotide sequence ID" value="NC_013407.1"/>
</dbReference>
<dbReference type="GO" id="GO:0009073">
    <property type="term" value="P:aromatic amino acid family biosynthetic process"/>
    <property type="evidence" value="ECO:0007669"/>
    <property type="project" value="UniProtKB-KW"/>
</dbReference>
<evidence type="ECO:0000256" key="4">
    <source>
        <dbReference type="ARBA" id="ARBA00023239"/>
    </source>
</evidence>
<dbReference type="UniPathway" id="UPA00053">
    <property type="reaction ID" value="UER00086"/>
</dbReference>
<dbReference type="EC" id="4.2.1.10" evidence="6"/>
<feature type="binding site" evidence="6">
    <location>
        <position position="204"/>
    </location>
    <ligand>
        <name>3-dehydroquinate</name>
        <dbReference type="ChEBI" id="CHEBI:32364"/>
    </ligand>
</feature>
<name>C9RI08_METVM</name>
<dbReference type="InterPro" id="IPR013785">
    <property type="entry name" value="Aldolase_TIM"/>
</dbReference>
<comment type="function">
    <text evidence="6">Involved in the third step of the chorismate pathway, which leads to the biosynthesis of aromatic amino acids. Catalyzes the cis-dehydration of 3-dehydroquinate (DHQ) and introduces the first double bond of the aromatic ring to yield 3-dehydroshikimate.</text>
</comment>
<evidence type="ECO:0000256" key="6">
    <source>
        <dbReference type="HAMAP-Rule" id="MF_00214"/>
    </source>
</evidence>
<dbReference type="InterPro" id="IPR001381">
    <property type="entry name" value="DHquinase_I"/>
</dbReference>
<dbReference type="GO" id="GO:0009423">
    <property type="term" value="P:chorismate biosynthetic process"/>
    <property type="evidence" value="ECO:0007669"/>
    <property type="project" value="UniProtKB-UniRule"/>
</dbReference>
<comment type="catalytic activity">
    <reaction evidence="1 6">
        <text>3-dehydroquinate = 3-dehydroshikimate + H2O</text>
        <dbReference type="Rhea" id="RHEA:21096"/>
        <dbReference type="ChEBI" id="CHEBI:15377"/>
        <dbReference type="ChEBI" id="CHEBI:16630"/>
        <dbReference type="ChEBI" id="CHEBI:32364"/>
        <dbReference type="EC" id="4.2.1.10"/>
    </reaction>
</comment>
<dbReference type="Proteomes" id="UP000002063">
    <property type="component" value="Chromosome"/>
</dbReference>
<dbReference type="AlphaFoldDB" id="C9RI08"/>
<keyword evidence="5 6" id="KW-0704">Schiff base</keyword>
<keyword evidence="3 6" id="KW-0057">Aromatic amino acid biosynthesis</keyword>
<dbReference type="OrthoDB" id="34329at2157"/>
<dbReference type="Gene3D" id="3.20.20.70">
    <property type="entry name" value="Aldolase class I"/>
    <property type="match status" value="1"/>
</dbReference>
<gene>
    <name evidence="6" type="primary">aroD</name>
    <name evidence="7" type="ordered locus">Metvu_1357</name>
</gene>
<feature type="binding site" evidence="6">
    <location>
        <position position="200"/>
    </location>
    <ligand>
        <name>3-dehydroquinate</name>
        <dbReference type="ChEBI" id="CHEBI:32364"/>
    </ligand>
</feature>
<evidence type="ECO:0000313" key="8">
    <source>
        <dbReference type="Proteomes" id="UP000002063"/>
    </source>
</evidence>
<keyword evidence="4 6" id="KW-0456">Lyase</keyword>
<keyword evidence="8" id="KW-1185">Reference proteome</keyword>
<dbReference type="eggNOG" id="arCOG02097">
    <property type="taxonomic scope" value="Archaea"/>
</dbReference>
<reference evidence="7" key="1">
    <citation type="submission" date="2009-10" db="EMBL/GenBank/DDBJ databases">
        <title>Complete sequence of chromosome of Methanocaldococcus vulcanius M7.</title>
        <authorList>
            <consortium name="US DOE Joint Genome Institute"/>
            <person name="Lucas S."/>
            <person name="Copeland A."/>
            <person name="Lapidus A."/>
            <person name="Glavina del Rio T."/>
            <person name="Dalin E."/>
            <person name="Tice H."/>
            <person name="Bruce D."/>
            <person name="Goodwin L."/>
            <person name="Pitluck S."/>
            <person name="Lcollab F.I."/>
            <person name="Brettin T."/>
            <person name="Detter J.C."/>
            <person name="Han C."/>
            <person name="Tapia R."/>
            <person name="Kuske C.R."/>
            <person name="Schmutz J."/>
            <person name="Larimer F."/>
            <person name="Land M."/>
            <person name="Hauser L."/>
            <person name="Kyrpides N."/>
            <person name="Ovchinikova G."/>
            <person name="Sieprawska-Lupa M."/>
            <person name="Whitman W.B."/>
            <person name="Woyke T."/>
        </authorList>
    </citation>
    <scope>NUCLEOTIDE SEQUENCE [LARGE SCALE GENOMIC DNA]</scope>
    <source>
        <strain evidence="7">M7</strain>
    </source>
</reference>
<dbReference type="NCBIfam" id="TIGR01093">
    <property type="entry name" value="aroD"/>
    <property type="match status" value="1"/>
</dbReference>
<evidence type="ECO:0000256" key="5">
    <source>
        <dbReference type="ARBA" id="ARBA00023270"/>
    </source>
</evidence>
<organism evidence="7 8">
    <name type="scientific">Methanocaldococcus vulcanius (strain ATCC 700851 / DSM 12094 / M7)</name>
    <name type="common">Methanococcus vulcanius</name>
    <dbReference type="NCBI Taxonomy" id="579137"/>
    <lineage>
        <taxon>Archaea</taxon>
        <taxon>Methanobacteriati</taxon>
        <taxon>Methanobacteriota</taxon>
        <taxon>Methanomada group</taxon>
        <taxon>Methanococci</taxon>
        <taxon>Methanococcales</taxon>
        <taxon>Methanocaldococcaceae</taxon>
        <taxon>Methanocaldococcus</taxon>
    </lineage>
</organism>
<proteinExistence type="inferred from homology"/>
<dbReference type="HOGENOM" id="CLU_064444_2_1_2"/>
<feature type="active site" description="Proton donor/acceptor" evidence="6">
    <location>
        <position position="116"/>
    </location>
</feature>
<dbReference type="GO" id="GO:0003855">
    <property type="term" value="F:3-dehydroquinate dehydratase activity"/>
    <property type="evidence" value="ECO:0007669"/>
    <property type="project" value="UniProtKB-UniRule"/>
</dbReference>
<dbReference type="STRING" id="579137.Metvu_1357"/>
<dbReference type="GO" id="GO:0046279">
    <property type="term" value="P:3,4-dihydroxybenzoate biosynthetic process"/>
    <property type="evidence" value="ECO:0007669"/>
    <property type="project" value="UniProtKB-ARBA"/>
</dbReference>
<dbReference type="InterPro" id="IPR050146">
    <property type="entry name" value="Type-I_3-dehydroquinase"/>
</dbReference>
<sequence>MICLPVVENSVEKALKVAEEYLKVSDIVEFRVDMMNNVKEEDIEKFSKYPCIITVRPKWEGGFWKGSEEERLKLLKKAIECNAKFVDIELKEKKNKDLVNFRNEIGSKTKIIISYHDFEKTPSKKELEEVVEKALELGDIAKFATMVNDKKDVLKILHTIYKYSGNIIGIGMGEKGKLTRILGIYFGSVLTFASYGGKSSAPGQIDVFSLKEIWKELGIDKVE</sequence>
<dbReference type="Pfam" id="PF01487">
    <property type="entry name" value="DHquinase_I"/>
    <property type="match status" value="1"/>
</dbReference>
<dbReference type="GeneID" id="8513700"/>
<dbReference type="InterPro" id="IPR018508">
    <property type="entry name" value="3-dehydroquinate_DH_AS"/>
</dbReference>
<dbReference type="PROSITE" id="PS01028">
    <property type="entry name" value="DEHYDROQUINASE_I"/>
    <property type="match status" value="1"/>
</dbReference>
<comment type="subunit">
    <text evidence="6">Homodimer.</text>
</comment>
<comment type="caution">
    <text evidence="6">Lacks conserved residue(s) required for the propagation of feature annotation.</text>
</comment>
<dbReference type="EMBL" id="CP001787">
    <property type="protein sequence ID" value="ACX73210.1"/>
    <property type="molecule type" value="Genomic_DNA"/>
</dbReference>
<comment type="pathway">
    <text evidence="6">Metabolic intermediate biosynthesis; chorismate biosynthesis; chorismate from D-erythrose 4-phosphate and phosphoenolpyruvate: step 3/7.</text>
</comment>
<dbReference type="FunFam" id="3.20.20.70:FF:000290">
    <property type="entry name" value="3-dehydroquinate dehydratase"/>
    <property type="match status" value="1"/>
</dbReference>
<dbReference type="CDD" id="cd00502">
    <property type="entry name" value="DHQase_I"/>
    <property type="match status" value="1"/>
</dbReference>
<evidence type="ECO:0000256" key="3">
    <source>
        <dbReference type="ARBA" id="ARBA00023141"/>
    </source>
</evidence>
<evidence type="ECO:0000313" key="7">
    <source>
        <dbReference type="EMBL" id="ACX73210.1"/>
    </source>
</evidence>
<dbReference type="PANTHER" id="PTHR43699:SF1">
    <property type="entry name" value="3-DEHYDROQUINATE DEHYDRATASE"/>
    <property type="match status" value="1"/>
</dbReference>
<accession>C9RI08</accession>
<dbReference type="KEGG" id="mvu:Metvu_1357"/>
<feature type="binding site" evidence="6">
    <location>
        <begin position="29"/>
        <end position="31"/>
    </location>
    <ligand>
        <name>3-dehydroquinate</name>
        <dbReference type="ChEBI" id="CHEBI:32364"/>
    </ligand>
</feature>
<feature type="active site" description="Schiff-base intermediate with substrate" evidence="6">
    <location>
        <position position="142"/>
    </location>
</feature>
<dbReference type="HAMAP" id="MF_00214">
    <property type="entry name" value="AroD"/>
    <property type="match status" value="1"/>
</dbReference>
<protein>
    <recommendedName>
        <fullName evidence="6">3-dehydroquinate dehydratase</fullName>
        <shortName evidence="6">3-dehydroquinase</shortName>
        <ecNumber evidence="6">4.2.1.10</ecNumber>
    </recommendedName>
    <alternativeName>
        <fullName evidence="6">Type I DHQase</fullName>
    </alternativeName>
    <alternativeName>
        <fullName evidence="6">Type I dehydroquinase</fullName>
        <shortName evidence="6">DHQ1</shortName>
    </alternativeName>
</protein>
<dbReference type="GO" id="GO:0008652">
    <property type="term" value="P:amino acid biosynthetic process"/>
    <property type="evidence" value="ECO:0007669"/>
    <property type="project" value="UniProtKB-KW"/>
</dbReference>
<comment type="similarity">
    <text evidence="6">Belongs to the type-I 3-dehydroquinase family.</text>
</comment>
<dbReference type="PANTHER" id="PTHR43699">
    <property type="entry name" value="3-DEHYDROQUINATE DEHYDRATASE"/>
    <property type="match status" value="1"/>
</dbReference>
<evidence type="ECO:0000256" key="1">
    <source>
        <dbReference type="ARBA" id="ARBA00001864"/>
    </source>
</evidence>
<keyword evidence="2 6" id="KW-0028">Amino-acid biosynthesis</keyword>
<dbReference type="SUPFAM" id="SSF51569">
    <property type="entry name" value="Aldolase"/>
    <property type="match status" value="1"/>
</dbReference>
<feature type="binding site" evidence="6">
    <location>
        <position position="56"/>
    </location>
    <ligand>
        <name>3-dehydroquinate</name>
        <dbReference type="ChEBI" id="CHEBI:32364"/>
    </ligand>
</feature>
<evidence type="ECO:0000256" key="2">
    <source>
        <dbReference type="ARBA" id="ARBA00022605"/>
    </source>
</evidence>